<name>A0ACC3YCL6_COLTU</name>
<proteinExistence type="predicted"/>
<reference evidence="1 2" key="1">
    <citation type="journal article" date="2020" name="Phytopathology">
        <title>Genome Sequence Resources of Colletotrichum truncatum, C. plurivorum, C. musicola, and C. sojae: Four Species Pathogenic to Soybean (Glycine max).</title>
        <authorList>
            <person name="Rogerio F."/>
            <person name="Boufleur T.R."/>
            <person name="Ciampi-Guillardi M."/>
            <person name="Sukno S.A."/>
            <person name="Thon M.R."/>
            <person name="Massola Junior N.S."/>
            <person name="Baroncelli R."/>
        </authorList>
    </citation>
    <scope>NUCLEOTIDE SEQUENCE [LARGE SCALE GENOMIC DNA]</scope>
    <source>
        <strain evidence="1 2">CMES1059</strain>
    </source>
</reference>
<dbReference type="EMBL" id="VUJX02000016">
    <property type="protein sequence ID" value="KAL0929598.1"/>
    <property type="molecule type" value="Genomic_DNA"/>
</dbReference>
<evidence type="ECO:0000313" key="2">
    <source>
        <dbReference type="Proteomes" id="UP000805649"/>
    </source>
</evidence>
<accession>A0ACC3YCL6</accession>
<evidence type="ECO:0000313" key="1">
    <source>
        <dbReference type="EMBL" id="KAL0929598.1"/>
    </source>
</evidence>
<keyword evidence="2" id="KW-1185">Reference proteome</keyword>
<protein>
    <submittedName>
        <fullName evidence="1">Ankyrin repeat protein</fullName>
    </submittedName>
</protein>
<dbReference type="Proteomes" id="UP000805649">
    <property type="component" value="Unassembled WGS sequence"/>
</dbReference>
<gene>
    <name evidence="1" type="ORF">CTRU02_215497</name>
</gene>
<comment type="caution">
    <text evidence="1">The sequence shown here is derived from an EMBL/GenBank/DDBJ whole genome shotgun (WGS) entry which is preliminary data.</text>
</comment>
<organism evidence="1 2">
    <name type="scientific">Colletotrichum truncatum</name>
    <name type="common">Anthracnose fungus</name>
    <name type="synonym">Colletotrichum capsici</name>
    <dbReference type="NCBI Taxonomy" id="5467"/>
    <lineage>
        <taxon>Eukaryota</taxon>
        <taxon>Fungi</taxon>
        <taxon>Dikarya</taxon>
        <taxon>Ascomycota</taxon>
        <taxon>Pezizomycotina</taxon>
        <taxon>Sordariomycetes</taxon>
        <taxon>Hypocreomycetidae</taxon>
        <taxon>Glomerellales</taxon>
        <taxon>Glomerellaceae</taxon>
        <taxon>Colletotrichum</taxon>
        <taxon>Colletotrichum truncatum species complex</taxon>
    </lineage>
</organism>
<sequence>MPSIPLEVAWHIYSQCDLHTQSVFPCCSRAWHTFFNPILYRDNVRHHGSSSVFKAIAKCKDETITLATLRAAHKGGASFNISTPMVLPELCSNTFFSVTPLYLAASLGRGQIVTFLLDHGADIDGVLDYQLRTPLFISLINKDAATSMILLRRGACLESSSFGINALHQAAAAGLKDVVTYLVDERGLDIDEGDSNGDTPLIHSLLSPTPDDIILHLKNHNVDINKPTSIDMWHVTPLSMACEEGMFAVARSLLEAGADATGSGDTLVDGADPYFGLFVQFPLELALLATTERAEGRTLAQKRRLLEQLLKSGADPNVMVCISERSNWTGPLLLKLIRMKRRWEAEFLLSTGLVDIDKCDSRGVTSLTWALSTSHGDSRMASALLRRGARPDPAALRRVITKVGLLSQATNYWGLVTILTREPKLLTVFQILYGYCFHTSLRGRNPTASSFLRESPRPVIRLITEMLKKNVTLSRAGLLKVLSLQPERDLGGGPIIAGLFA</sequence>